<dbReference type="OrthoDB" id="5188656at2"/>
<dbReference type="Proteomes" id="UP000263928">
    <property type="component" value="Unassembled WGS sequence"/>
</dbReference>
<dbReference type="EMBL" id="UNQJ01000001">
    <property type="protein sequence ID" value="SYZ32500.1"/>
    <property type="molecule type" value="Genomic_DNA"/>
</dbReference>
<organism evidence="1 2">
    <name type="scientific">Propionibacterium australiense</name>
    <dbReference type="NCBI Taxonomy" id="119981"/>
    <lineage>
        <taxon>Bacteria</taxon>
        <taxon>Bacillati</taxon>
        <taxon>Actinomycetota</taxon>
        <taxon>Actinomycetes</taxon>
        <taxon>Propionibacteriales</taxon>
        <taxon>Propionibacteriaceae</taxon>
        <taxon>Propionibacterium</taxon>
    </lineage>
</organism>
<name>A0A383S3D2_9ACTN</name>
<accession>A0A383S3D2</accession>
<dbReference type="RefSeq" id="WP_121592084.1">
    <property type="nucleotide sequence ID" value="NZ_LR134442.1"/>
</dbReference>
<evidence type="ECO:0000313" key="2">
    <source>
        <dbReference type="Proteomes" id="UP000263928"/>
    </source>
</evidence>
<gene>
    <name evidence="1" type="ORF">PROPAUS_0380</name>
</gene>
<protein>
    <submittedName>
        <fullName evidence="1">Uncharacterized protein</fullName>
    </submittedName>
</protein>
<evidence type="ECO:0000313" key="1">
    <source>
        <dbReference type="EMBL" id="SYZ32500.1"/>
    </source>
</evidence>
<dbReference type="AlphaFoldDB" id="A0A383S3D2"/>
<proteinExistence type="predicted"/>
<reference evidence="2" key="1">
    <citation type="submission" date="2018-08" db="EMBL/GenBank/DDBJ databases">
        <authorList>
            <person name="Hornung B."/>
        </authorList>
    </citation>
    <scope>NUCLEOTIDE SEQUENCE [LARGE SCALE GENOMIC DNA]</scope>
</reference>
<sequence>MPDAFPRQAPPAMARHRGPVFPRVLGAELYKMAVGPRFWFLLAVVSATLGVFSVLVSGTTGVQTAVIWAGMVGALLTGEDYSHGSIVTTLSAVPGRARLLLAKMTASTLAVGCAAGCTLLLVQLIASPFIDAGLEPMAGPGVVAMICGTITALVLSNLVGAGLGVLMRSAVRAVVMWSVFILAIQPVGWLLFQSSMLLDYLPHSALTLLMGTEAMPSPGPLSQLWLRYLLAVSWTAPVVVLAFRRARTIAV</sequence>
<keyword evidence="2" id="KW-1185">Reference proteome</keyword>